<evidence type="ECO:0000313" key="7">
    <source>
        <dbReference type="EMBL" id="OGZ47398.1"/>
    </source>
</evidence>
<evidence type="ECO:0000256" key="1">
    <source>
        <dbReference type="ARBA" id="ARBA00004651"/>
    </source>
</evidence>
<dbReference type="STRING" id="1802117.A3J54_02320"/>
<keyword evidence="2" id="KW-1003">Cell membrane</keyword>
<accession>A0A1G2GBZ2</accession>
<dbReference type="EMBL" id="MHNN01000001">
    <property type="protein sequence ID" value="OGZ47398.1"/>
    <property type="molecule type" value="Genomic_DNA"/>
</dbReference>
<gene>
    <name evidence="7" type="ORF">A3J54_02320</name>
</gene>
<feature type="transmembrane region" description="Helical" evidence="6">
    <location>
        <begin position="93"/>
        <end position="114"/>
    </location>
</feature>
<dbReference type="AlphaFoldDB" id="A0A1G2GBZ2"/>
<feature type="transmembrane region" description="Helical" evidence="6">
    <location>
        <begin position="370"/>
        <end position="392"/>
    </location>
</feature>
<evidence type="ECO:0000256" key="2">
    <source>
        <dbReference type="ARBA" id="ARBA00022475"/>
    </source>
</evidence>
<evidence type="ECO:0000313" key="8">
    <source>
        <dbReference type="Proteomes" id="UP000176576"/>
    </source>
</evidence>
<evidence type="ECO:0000256" key="5">
    <source>
        <dbReference type="ARBA" id="ARBA00023136"/>
    </source>
</evidence>
<protein>
    <recommendedName>
        <fullName evidence="9">Polysaccharide biosynthesis protein C-terminal domain-containing protein</fullName>
    </recommendedName>
</protein>
<feature type="transmembrane region" description="Helical" evidence="6">
    <location>
        <begin position="344"/>
        <end position="363"/>
    </location>
</feature>
<reference evidence="7 8" key="1">
    <citation type="journal article" date="2016" name="Nat. Commun.">
        <title>Thousands of microbial genomes shed light on interconnected biogeochemical processes in an aquifer system.</title>
        <authorList>
            <person name="Anantharaman K."/>
            <person name="Brown C.T."/>
            <person name="Hug L.A."/>
            <person name="Sharon I."/>
            <person name="Castelle C.J."/>
            <person name="Probst A.J."/>
            <person name="Thomas B.C."/>
            <person name="Singh A."/>
            <person name="Wilkins M.J."/>
            <person name="Karaoz U."/>
            <person name="Brodie E.L."/>
            <person name="Williams K.H."/>
            <person name="Hubbard S.S."/>
            <person name="Banfield J.F."/>
        </authorList>
    </citation>
    <scope>NUCLEOTIDE SEQUENCE [LARGE SCALE GENOMIC DNA]</scope>
</reference>
<organism evidence="7 8">
    <name type="scientific">Candidatus Ryanbacteria bacterium RIFCSPHIGHO2_02_FULL_45_13b</name>
    <dbReference type="NCBI Taxonomy" id="1802117"/>
    <lineage>
        <taxon>Bacteria</taxon>
        <taxon>Candidatus Ryaniibacteriota</taxon>
    </lineage>
</organism>
<feature type="transmembrane region" description="Helical" evidence="6">
    <location>
        <begin position="57"/>
        <end position="81"/>
    </location>
</feature>
<dbReference type="InterPro" id="IPR050833">
    <property type="entry name" value="Poly_Biosynth_Transport"/>
</dbReference>
<feature type="transmembrane region" description="Helical" evidence="6">
    <location>
        <begin position="306"/>
        <end position="332"/>
    </location>
</feature>
<proteinExistence type="predicted"/>
<sequence length="419" mass="46272">MIQKTLGAFLRTDMRYLIQGSFWLSLNKFISMGIALALSMLYAHYMSKDIYGSYRYILSMIGMFGVCAIPGMGTAVIRSMARGSFGAFRTASTTIFLFSFGISIACASTAFYFAYKDNDILAFSFFVASFLVPFSEGLGTWRTYFTATKTFHKGTFLSSGVQIIYGISMISMVGVLILFPLPGFLTTGLLVTTYLLAHAIPNILLTKRVLHAIPKDATHDAGMLPYGFRLSALEIPSTIATYLDSVILYVYLGPSALAIYSFALAPVEQLKSLFGTTATVSMPKLAEKTSTKESNEMLRKTLPRKLFRASIFTACIIALYILSAPLLFQILFPNYMEAVRYTQVFALSMVLFPLSVFGTALKAEGNIKKIYIFSIGEPLVQILAIITLVPLYGLWGAIAARVGGRLLNMTLQTYLYMKK</sequence>
<comment type="caution">
    <text evidence="7">The sequence shown here is derived from an EMBL/GenBank/DDBJ whole genome shotgun (WGS) entry which is preliminary data.</text>
</comment>
<dbReference type="Proteomes" id="UP000176576">
    <property type="component" value="Unassembled WGS sequence"/>
</dbReference>
<dbReference type="Pfam" id="PF01943">
    <property type="entry name" value="Polysacc_synt"/>
    <property type="match status" value="1"/>
</dbReference>
<feature type="transmembrane region" description="Helical" evidence="6">
    <location>
        <begin position="156"/>
        <end position="179"/>
    </location>
</feature>
<dbReference type="InterPro" id="IPR002797">
    <property type="entry name" value="Polysacc_synth"/>
</dbReference>
<name>A0A1G2GBZ2_9BACT</name>
<feature type="transmembrane region" description="Helical" evidence="6">
    <location>
        <begin position="185"/>
        <end position="205"/>
    </location>
</feature>
<keyword evidence="5 6" id="KW-0472">Membrane</keyword>
<keyword evidence="4 6" id="KW-1133">Transmembrane helix</keyword>
<evidence type="ECO:0000256" key="6">
    <source>
        <dbReference type="SAM" id="Phobius"/>
    </source>
</evidence>
<comment type="subcellular location">
    <subcellularLocation>
        <location evidence="1">Cell membrane</location>
        <topology evidence="1">Multi-pass membrane protein</topology>
    </subcellularLocation>
</comment>
<dbReference type="PANTHER" id="PTHR30250:SF11">
    <property type="entry name" value="O-ANTIGEN TRANSPORTER-RELATED"/>
    <property type="match status" value="1"/>
</dbReference>
<feature type="transmembrane region" description="Helical" evidence="6">
    <location>
        <begin position="120"/>
        <end position="144"/>
    </location>
</feature>
<dbReference type="PANTHER" id="PTHR30250">
    <property type="entry name" value="PST FAMILY PREDICTED COLANIC ACID TRANSPORTER"/>
    <property type="match status" value="1"/>
</dbReference>
<evidence type="ECO:0000256" key="3">
    <source>
        <dbReference type="ARBA" id="ARBA00022692"/>
    </source>
</evidence>
<dbReference type="GO" id="GO:0005886">
    <property type="term" value="C:plasma membrane"/>
    <property type="evidence" value="ECO:0007669"/>
    <property type="project" value="UniProtKB-SubCell"/>
</dbReference>
<feature type="transmembrane region" description="Helical" evidence="6">
    <location>
        <begin position="21"/>
        <end position="45"/>
    </location>
</feature>
<evidence type="ECO:0008006" key="9">
    <source>
        <dbReference type="Google" id="ProtNLM"/>
    </source>
</evidence>
<keyword evidence="3 6" id="KW-0812">Transmembrane</keyword>
<evidence type="ECO:0000256" key="4">
    <source>
        <dbReference type="ARBA" id="ARBA00022989"/>
    </source>
</evidence>